<evidence type="ECO:0000313" key="1">
    <source>
        <dbReference type="EMBL" id="KAG0592574.1"/>
    </source>
</evidence>
<keyword evidence="2" id="KW-1185">Reference proteome</keyword>
<dbReference type="EMBL" id="CM026421">
    <property type="protein sequence ID" value="KAG0592574.1"/>
    <property type="molecule type" value="Genomic_DNA"/>
</dbReference>
<evidence type="ECO:0000313" key="2">
    <source>
        <dbReference type="Proteomes" id="UP000822688"/>
    </source>
</evidence>
<protein>
    <submittedName>
        <fullName evidence="1">Uncharacterized protein</fullName>
    </submittedName>
</protein>
<reference evidence="1" key="1">
    <citation type="submission" date="2020-06" db="EMBL/GenBank/DDBJ databases">
        <title>WGS assembly of Ceratodon purpureus strain R40.</title>
        <authorList>
            <person name="Carey S.B."/>
            <person name="Jenkins J."/>
            <person name="Shu S."/>
            <person name="Lovell J.T."/>
            <person name="Sreedasyam A."/>
            <person name="Maumus F."/>
            <person name="Tiley G.P."/>
            <person name="Fernandez-Pozo N."/>
            <person name="Barry K."/>
            <person name="Chen C."/>
            <person name="Wang M."/>
            <person name="Lipzen A."/>
            <person name="Daum C."/>
            <person name="Saski C.A."/>
            <person name="Payton A.C."/>
            <person name="Mcbreen J.C."/>
            <person name="Conrad R.E."/>
            <person name="Kollar L.M."/>
            <person name="Olsson S."/>
            <person name="Huttunen S."/>
            <person name="Landis J.B."/>
            <person name="Wickett N.J."/>
            <person name="Johnson M.G."/>
            <person name="Rensing S.A."/>
            <person name="Grimwood J."/>
            <person name="Schmutz J."/>
            <person name="Mcdaniel S.F."/>
        </authorList>
    </citation>
    <scope>NUCLEOTIDE SEQUENCE</scope>
    <source>
        <strain evidence="1">R40</strain>
    </source>
</reference>
<name>A0A8T0J9I4_CERPU</name>
<dbReference type="AlphaFoldDB" id="A0A8T0J9I4"/>
<sequence>MFSCCTQFSQAPLIWIMAYGRVATRGSTDCLHIPTEGTFTVQWSLSVKISPLHSAPTMIRWVAHLCPPYAHINLSFSFQLPSLSSRIWVGLSSGV</sequence>
<gene>
    <name evidence="1" type="ORF">KC19_1G263500</name>
</gene>
<accession>A0A8T0J9I4</accession>
<proteinExistence type="predicted"/>
<comment type="caution">
    <text evidence="1">The sequence shown here is derived from an EMBL/GenBank/DDBJ whole genome shotgun (WGS) entry which is preliminary data.</text>
</comment>
<organism evidence="1 2">
    <name type="scientific">Ceratodon purpureus</name>
    <name type="common">Fire moss</name>
    <name type="synonym">Dicranum purpureum</name>
    <dbReference type="NCBI Taxonomy" id="3225"/>
    <lineage>
        <taxon>Eukaryota</taxon>
        <taxon>Viridiplantae</taxon>
        <taxon>Streptophyta</taxon>
        <taxon>Embryophyta</taxon>
        <taxon>Bryophyta</taxon>
        <taxon>Bryophytina</taxon>
        <taxon>Bryopsida</taxon>
        <taxon>Dicranidae</taxon>
        <taxon>Pseudoditrichales</taxon>
        <taxon>Ditrichaceae</taxon>
        <taxon>Ceratodon</taxon>
    </lineage>
</organism>
<dbReference type="Proteomes" id="UP000822688">
    <property type="component" value="Chromosome 1"/>
</dbReference>